<proteinExistence type="predicted"/>
<dbReference type="AlphaFoldDB" id="A0A8X8ANH0"/>
<feature type="compositionally biased region" description="Low complexity" evidence="1">
    <location>
        <begin position="1"/>
        <end position="20"/>
    </location>
</feature>
<sequence length="97" mass="10443">MSEVSSNQKNTNNAATNTSEAPRERGFWRPSRPMAPPKRGGIKKKMWEDFTGKPSASNPPTASSSVWYNMGGRVDFSSLVSMDVVQTSGYGALLTGG</sequence>
<reference evidence="2" key="1">
    <citation type="journal article" date="2020" name="bioRxiv">
        <title>Hybrid origin of Populus tomentosa Carr. identified through genome sequencing and phylogenomic analysis.</title>
        <authorList>
            <person name="An X."/>
            <person name="Gao K."/>
            <person name="Chen Z."/>
            <person name="Li J."/>
            <person name="Yang X."/>
            <person name="Yang X."/>
            <person name="Zhou J."/>
            <person name="Guo T."/>
            <person name="Zhao T."/>
            <person name="Huang S."/>
            <person name="Miao D."/>
            <person name="Khan W.U."/>
            <person name="Rao P."/>
            <person name="Ye M."/>
            <person name="Lei B."/>
            <person name="Liao W."/>
            <person name="Wang J."/>
            <person name="Ji L."/>
            <person name="Li Y."/>
            <person name="Guo B."/>
            <person name="Mustafa N.S."/>
            <person name="Li S."/>
            <person name="Yun Q."/>
            <person name="Keller S.R."/>
            <person name="Mao J."/>
            <person name="Zhang R."/>
            <person name="Strauss S.H."/>
        </authorList>
    </citation>
    <scope>NUCLEOTIDE SEQUENCE</scope>
    <source>
        <strain evidence="2">GM15</strain>
        <tissue evidence="2">Leaf</tissue>
    </source>
</reference>
<name>A0A8X8ANH0_POPTO</name>
<organism evidence="2 3">
    <name type="scientific">Populus tomentosa</name>
    <name type="common">Chinese white poplar</name>
    <dbReference type="NCBI Taxonomy" id="118781"/>
    <lineage>
        <taxon>Eukaryota</taxon>
        <taxon>Viridiplantae</taxon>
        <taxon>Streptophyta</taxon>
        <taxon>Embryophyta</taxon>
        <taxon>Tracheophyta</taxon>
        <taxon>Spermatophyta</taxon>
        <taxon>Magnoliopsida</taxon>
        <taxon>eudicotyledons</taxon>
        <taxon>Gunneridae</taxon>
        <taxon>Pentapetalae</taxon>
        <taxon>rosids</taxon>
        <taxon>fabids</taxon>
        <taxon>Malpighiales</taxon>
        <taxon>Salicaceae</taxon>
        <taxon>Saliceae</taxon>
        <taxon>Populus</taxon>
    </lineage>
</organism>
<evidence type="ECO:0000256" key="1">
    <source>
        <dbReference type="SAM" id="MobiDB-lite"/>
    </source>
</evidence>
<keyword evidence="3" id="KW-1185">Reference proteome</keyword>
<dbReference type="OrthoDB" id="856514at2759"/>
<feature type="region of interest" description="Disordered" evidence="1">
    <location>
        <begin position="1"/>
        <end position="42"/>
    </location>
</feature>
<dbReference type="Proteomes" id="UP000886885">
    <property type="component" value="Chromosome 2D"/>
</dbReference>
<gene>
    <name evidence="2" type="ORF">POTOM_009790</name>
</gene>
<evidence type="ECO:0000313" key="3">
    <source>
        <dbReference type="Proteomes" id="UP000886885"/>
    </source>
</evidence>
<protein>
    <submittedName>
        <fullName evidence="2">Uncharacterized protein</fullName>
    </submittedName>
</protein>
<dbReference type="EMBL" id="JAAWWB010000004">
    <property type="protein sequence ID" value="KAG6784105.1"/>
    <property type="molecule type" value="Genomic_DNA"/>
</dbReference>
<comment type="caution">
    <text evidence="2">The sequence shown here is derived from an EMBL/GenBank/DDBJ whole genome shotgun (WGS) entry which is preliminary data.</text>
</comment>
<accession>A0A8X8ANH0</accession>
<evidence type="ECO:0000313" key="2">
    <source>
        <dbReference type="EMBL" id="KAG6784105.1"/>
    </source>
</evidence>